<feature type="non-terminal residue" evidence="5">
    <location>
        <position position="1"/>
    </location>
</feature>
<sequence>RRKLDAVYYYMRSLAASNPILTAKESLTSLFEETKRKAEQLEQKSPAECSQRSKKAAFRPSGDDATRLELWIHPSHPRSGQDHEASRDPQQDGGLSSLSPSEAWASESFRPGSRRGQGWGELGCFAEVPVGWCRFLLWAARPGGSQRRPG</sequence>
<accession>A0A6J1WA94</accession>
<evidence type="ECO:0000313" key="5">
    <source>
        <dbReference type="RefSeq" id="XP_026549828.1"/>
    </source>
</evidence>
<dbReference type="InterPro" id="IPR011990">
    <property type="entry name" value="TPR-like_helical_dom_sf"/>
</dbReference>
<dbReference type="GeneID" id="113431771"/>
<feature type="compositionally biased region" description="Basic and acidic residues" evidence="2">
    <location>
        <begin position="79"/>
        <end position="90"/>
    </location>
</feature>
<dbReference type="GO" id="GO:0005697">
    <property type="term" value="C:telomerase holoenzyme complex"/>
    <property type="evidence" value="ECO:0007669"/>
    <property type="project" value="TreeGrafter"/>
</dbReference>
<dbReference type="AlphaFoldDB" id="A0A6J1WA94"/>
<evidence type="ECO:0000256" key="2">
    <source>
        <dbReference type="SAM" id="MobiDB-lite"/>
    </source>
</evidence>
<evidence type="ECO:0000313" key="4">
    <source>
        <dbReference type="Proteomes" id="UP000504612"/>
    </source>
</evidence>
<name>A0A6J1WA94_9SAUR</name>
<dbReference type="Proteomes" id="UP000504612">
    <property type="component" value="Unplaced"/>
</dbReference>
<dbReference type="GO" id="GO:0000184">
    <property type="term" value="P:nuclear-transcribed mRNA catabolic process, nonsense-mediated decay"/>
    <property type="evidence" value="ECO:0007669"/>
    <property type="project" value="UniProtKB-KW"/>
</dbReference>
<dbReference type="KEGG" id="nss:113431771"/>
<proteinExistence type="predicted"/>
<dbReference type="GO" id="GO:0042162">
    <property type="term" value="F:telomeric DNA binding"/>
    <property type="evidence" value="ECO:0007669"/>
    <property type="project" value="TreeGrafter"/>
</dbReference>
<feature type="region of interest" description="Disordered" evidence="2">
    <location>
        <begin position="37"/>
        <end position="120"/>
    </location>
</feature>
<dbReference type="PANTHER" id="PTHR15696:SF0">
    <property type="entry name" value="TELOMERASE-BINDING PROTEIN EST1A"/>
    <property type="match status" value="1"/>
</dbReference>
<dbReference type="InterPro" id="IPR045153">
    <property type="entry name" value="Est1/Ebs1-like"/>
</dbReference>
<dbReference type="InterPro" id="IPR018834">
    <property type="entry name" value="DNA/RNA-bd_Est1-type"/>
</dbReference>
<gene>
    <name evidence="5" type="primary">LOC113431771</name>
</gene>
<dbReference type="PANTHER" id="PTHR15696">
    <property type="entry name" value="SMG-7 SUPPRESSOR WITH MORPHOLOGICAL EFFECT ON GENITALIA PROTEIN 7"/>
    <property type="match status" value="1"/>
</dbReference>
<dbReference type="Gene3D" id="1.25.40.10">
    <property type="entry name" value="Tetratricopeptide repeat domain"/>
    <property type="match status" value="1"/>
</dbReference>
<feature type="domain" description="DNA/RNA-binding" evidence="3">
    <location>
        <begin position="2"/>
        <end position="51"/>
    </location>
</feature>
<keyword evidence="1" id="KW-0866">Nonsense-mediated mRNA decay</keyword>
<evidence type="ECO:0000256" key="1">
    <source>
        <dbReference type="ARBA" id="ARBA00023161"/>
    </source>
</evidence>
<keyword evidence="4" id="KW-1185">Reference proteome</keyword>
<protein>
    <submittedName>
        <fullName evidence="5">Telomerase-binding protein EST1A-like</fullName>
    </submittedName>
</protein>
<dbReference type="SUPFAM" id="SSF48452">
    <property type="entry name" value="TPR-like"/>
    <property type="match status" value="1"/>
</dbReference>
<organism evidence="4 5">
    <name type="scientific">Notechis scutatus</name>
    <name type="common">mainland tiger snake</name>
    <dbReference type="NCBI Taxonomy" id="8663"/>
    <lineage>
        <taxon>Eukaryota</taxon>
        <taxon>Metazoa</taxon>
        <taxon>Chordata</taxon>
        <taxon>Craniata</taxon>
        <taxon>Vertebrata</taxon>
        <taxon>Euteleostomi</taxon>
        <taxon>Lepidosauria</taxon>
        <taxon>Squamata</taxon>
        <taxon>Bifurcata</taxon>
        <taxon>Unidentata</taxon>
        <taxon>Episquamata</taxon>
        <taxon>Toxicofera</taxon>
        <taxon>Serpentes</taxon>
        <taxon>Colubroidea</taxon>
        <taxon>Elapidae</taxon>
        <taxon>Hydrophiinae</taxon>
        <taxon>Notechis</taxon>
    </lineage>
</organism>
<reference evidence="5" key="1">
    <citation type="submission" date="2025-08" db="UniProtKB">
        <authorList>
            <consortium name="RefSeq"/>
        </authorList>
    </citation>
    <scope>IDENTIFICATION</scope>
</reference>
<dbReference type="Pfam" id="PF10373">
    <property type="entry name" value="EST1_DNA_bind"/>
    <property type="match status" value="1"/>
</dbReference>
<feature type="non-terminal residue" evidence="5">
    <location>
        <position position="150"/>
    </location>
</feature>
<dbReference type="RefSeq" id="XP_026549828.1">
    <property type="nucleotide sequence ID" value="XM_026694043.1"/>
</dbReference>
<dbReference type="GO" id="GO:0070034">
    <property type="term" value="F:telomerase RNA binding"/>
    <property type="evidence" value="ECO:0007669"/>
    <property type="project" value="TreeGrafter"/>
</dbReference>
<evidence type="ECO:0000259" key="3">
    <source>
        <dbReference type="Pfam" id="PF10373"/>
    </source>
</evidence>